<evidence type="ECO:0000313" key="10">
    <source>
        <dbReference type="Proteomes" id="UP000326939"/>
    </source>
</evidence>
<feature type="region of interest" description="Disordered" evidence="7">
    <location>
        <begin position="1"/>
        <end position="33"/>
    </location>
</feature>
<name>A0A5N5J0P5_9ROSI</name>
<dbReference type="CDD" id="cd03702">
    <property type="entry name" value="IF2_mtIF2_II"/>
    <property type="match status" value="1"/>
</dbReference>
<evidence type="ECO:0000256" key="2">
    <source>
        <dbReference type="ARBA" id="ARBA00022540"/>
    </source>
</evidence>
<gene>
    <name evidence="9" type="ORF">DKX38_030027</name>
</gene>
<dbReference type="Pfam" id="PF22042">
    <property type="entry name" value="EF-G_D2"/>
    <property type="match status" value="1"/>
</dbReference>
<dbReference type="Gene3D" id="2.40.30.10">
    <property type="entry name" value="Translation factors"/>
    <property type="match status" value="1"/>
</dbReference>
<evidence type="ECO:0000256" key="3">
    <source>
        <dbReference type="ARBA" id="ARBA00022741"/>
    </source>
</evidence>
<dbReference type="PROSITE" id="PS51722">
    <property type="entry name" value="G_TR_2"/>
    <property type="match status" value="1"/>
</dbReference>
<proteinExistence type="inferred from homology"/>
<dbReference type="GO" id="GO:0005737">
    <property type="term" value="C:cytoplasm"/>
    <property type="evidence" value="ECO:0007669"/>
    <property type="project" value="TreeGrafter"/>
</dbReference>
<dbReference type="InterPro" id="IPR000795">
    <property type="entry name" value="T_Tr_GTP-bd_dom"/>
</dbReference>
<dbReference type="InterPro" id="IPR009000">
    <property type="entry name" value="Transl_B-barrel_sf"/>
</dbReference>
<keyword evidence="10" id="KW-1185">Reference proteome</keyword>
<dbReference type="Pfam" id="PF00009">
    <property type="entry name" value="GTP_EFTU"/>
    <property type="match status" value="1"/>
</dbReference>
<dbReference type="GO" id="GO:0005525">
    <property type="term" value="F:GTP binding"/>
    <property type="evidence" value="ECO:0007669"/>
    <property type="project" value="UniProtKB-KW"/>
</dbReference>
<dbReference type="NCBIfam" id="TIGR00231">
    <property type="entry name" value="small_GTP"/>
    <property type="match status" value="1"/>
</dbReference>
<dbReference type="EMBL" id="VDCV01000019">
    <property type="protein sequence ID" value="KAB5512999.1"/>
    <property type="molecule type" value="Genomic_DNA"/>
</dbReference>
<dbReference type="PANTHER" id="PTHR43381:SF5">
    <property type="entry name" value="TR-TYPE G DOMAIN-CONTAINING PROTEIN"/>
    <property type="match status" value="1"/>
</dbReference>
<keyword evidence="4" id="KW-0648">Protein biosynthesis</keyword>
<dbReference type="InterPro" id="IPR044145">
    <property type="entry name" value="IF2_II"/>
</dbReference>
<comment type="function">
    <text evidence="6">One of the essential components for the initiation of protein synthesis. Protects formylmethionyl-tRNA from spontaneous hydrolysis and promotes its binding to the 30S ribosomal subunits. Also involved in the hydrolysis of GTP during the formation of the 70S ribosomal complex.</text>
</comment>
<evidence type="ECO:0000256" key="6">
    <source>
        <dbReference type="ARBA" id="ARBA00025162"/>
    </source>
</evidence>
<feature type="domain" description="Tr-type G" evidence="8">
    <location>
        <begin position="1"/>
        <end position="179"/>
    </location>
</feature>
<dbReference type="InterPro" id="IPR005225">
    <property type="entry name" value="Small_GTP-bd"/>
</dbReference>
<keyword evidence="3" id="KW-0547">Nucleotide-binding</keyword>
<evidence type="ECO:0000256" key="5">
    <source>
        <dbReference type="ARBA" id="ARBA00023134"/>
    </source>
</evidence>
<protein>
    <recommendedName>
        <fullName evidence="8">Tr-type G domain-containing protein</fullName>
    </recommendedName>
</protein>
<keyword evidence="2" id="KW-0396">Initiation factor</keyword>
<dbReference type="PANTHER" id="PTHR43381">
    <property type="entry name" value="TRANSLATION INITIATION FACTOR IF-2-RELATED"/>
    <property type="match status" value="1"/>
</dbReference>
<dbReference type="InterPro" id="IPR027417">
    <property type="entry name" value="P-loop_NTPase"/>
</dbReference>
<dbReference type="AlphaFoldDB" id="A0A5N5J0P5"/>
<dbReference type="SUPFAM" id="SSF50447">
    <property type="entry name" value="Translation proteins"/>
    <property type="match status" value="1"/>
</dbReference>
<evidence type="ECO:0000259" key="8">
    <source>
        <dbReference type="PROSITE" id="PS51722"/>
    </source>
</evidence>
<evidence type="ECO:0000256" key="7">
    <source>
        <dbReference type="SAM" id="MobiDB-lite"/>
    </source>
</evidence>
<dbReference type="Proteomes" id="UP000326939">
    <property type="component" value="Chromosome 19"/>
</dbReference>
<comment type="similarity">
    <text evidence="1">Belongs to the TRAFAC class translation factor GTPase superfamily. Classic translation factor GTPase family. IF-2 subfamily.</text>
</comment>
<dbReference type="InterPro" id="IPR053905">
    <property type="entry name" value="EF-G-like_DII"/>
</dbReference>
<dbReference type="FunFam" id="2.40.30.10:FF:000054">
    <property type="entry name" value="Translation initiation factor IF-2"/>
    <property type="match status" value="1"/>
</dbReference>
<dbReference type="Gene3D" id="3.40.50.300">
    <property type="entry name" value="P-loop containing nucleotide triphosphate hydrolases"/>
    <property type="match status" value="1"/>
</dbReference>
<dbReference type="GO" id="GO:0003924">
    <property type="term" value="F:GTPase activity"/>
    <property type="evidence" value="ECO:0007669"/>
    <property type="project" value="InterPro"/>
</dbReference>
<accession>A0A5N5J0P5</accession>
<dbReference type="SUPFAM" id="SSF52540">
    <property type="entry name" value="P-loop containing nucleoside triphosphate hydrolases"/>
    <property type="match status" value="1"/>
</dbReference>
<dbReference type="GO" id="GO:0003743">
    <property type="term" value="F:translation initiation factor activity"/>
    <property type="evidence" value="ECO:0007669"/>
    <property type="project" value="UniProtKB-KW"/>
</dbReference>
<organism evidence="9 10">
    <name type="scientific">Salix brachista</name>
    <dbReference type="NCBI Taxonomy" id="2182728"/>
    <lineage>
        <taxon>Eukaryota</taxon>
        <taxon>Viridiplantae</taxon>
        <taxon>Streptophyta</taxon>
        <taxon>Embryophyta</taxon>
        <taxon>Tracheophyta</taxon>
        <taxon>Spermatophyta</taxon>
        <taxon>Magnoliopsida</taxon>
        <taxon>eudicotyledons</taxon>
        <taxon>Gunneridae</taxon>
        <taxon>Pentapetalae</taxon>
        <taxon>rosids</taxon>
        <taxon>fabids</taxon>
        <taxon>Malpighiales</taxon>
        <taxon>Salicaceae</taxon>
        <taxon>Saliceae</taxon>
        <taxon>Salix</taxon>
    </lineage>
</organism>
<keyword evidence="5" id="KW-0342">GTP-binding</keyword>
<evidence type="ECO:0000256" key="1">
    <source>
        <dbReference type="ARBA" id="ARBA00007733"/>
    </source>
</evidence>
<reference evidence="10" key="1">
    <citation type="journal article" date="2019" name="Gigascience">
        <title>De novo genome assembly of the endangered Acer yangbiense, a plant species with extremely small populations endemic to Yunnan Province, China.</title>
        <authorList>
            <person name="Yang J."/>
            <person name="Wariss H.M."/>
            <person name="Tao L."/>
            <person name="Zhang R."/>
            <person name="Yun Q."/>
            <person name="Hollingsworth P."/>
            <person name="Dao Z."/>
            <person name="Luo G."/>
            <person name="Guo H."/>
            <person name="Ma Y."/>
            <person name="Sun W."/>
        </authorList>
    </citation>
    <scope>NUCLEOTIDE SEQUENCE [LARGE SCALE GENOMIC DNA]</scope>
    <source>
        <strain evidence="10">cv. br00</strain>
    </source>
</reference>
<comment type="caution">
    <text evidence="9">The sequence shown here is derived from an EMBL/GenBank/DDBJ whole genome shotgun (WGS) entry which is preliminary data.</text>
</comment>
<evidence type="ECO:0000256" key="4">
    <source>
        <dbReference type="ARBA" id="ARBA00022917"/>
    </source>
</evidence>
<dbReference type="InterPro" id="IPR015760">
    <property type="entry name" value="TIF_IF2"/>
</dbReference>
<sequence>MMLKSGIDSKSANSKLGVGNGDNEGKIEDLGSNGDVGFETSGYQESEMAGGRVAHVTLKGPSVVRKICIGLALGLTASGARVTDIAIIVVAANDGIHPQTKEAIAHAKAAGVPIVITINKIDKDGANSERVMQELSSIGLMPKDWGGDVPMVQISALKGENIDDLLETVMLVAELQELKANPDRNAKGTVIEAGLDKSKGPVATFIVQNGTLKRGDVVVCGQAFGKVWALFDDGGKRVDEAGPSIPVQVIGLSNVPTAGDEFEVVTSLDIAREKAEKRAESLWNEHILAKTEGWKVIKKVPPSTGKGTDGYMTFLKDSSDCLAFSSLNIFEIIAEDEEESFLA</sequence>
<evidence type="ECO:0000313" key="9">
    <source>
        <dbReference type="EMBL" id="KAB5512999.1"/>
    </source>
</evidence>